<name>A0A1S3XZ75_TOBAC</name>
<proteinExistence type="predicted"/>
<dbReference type="AlphaFoldDB" id="A0A1S3XZ75"/>
<dbReference type="RefSeq" id="XP_016445144.1">
    <property type="nucleotide sequence ID" value="XM_016589658.1"/>
</dbReference>
<sequence>MGRIFVTETAKRGITVELSKRSATKELGVITFIKGEKVRRDSHRKKWYQYALIYETPTNCDDSGGPSRYCFLRVKKFYSNKALSFLFDGPSFDQAIKEFNNIFLDATKNQ</sequence>
<gene>
    <name evidence="1" type="primary">LOC107770356</name>
</gene>
<protein>
    <submittedName>
        <fullName evidence="1">Uncharacterized protein</fullName>
    </submittedName>
</protein>
<evidence type="ECO:0000313" key="1">
    <source>
        <dbReference type="RefSeq" id="XP_016445144.1"/>
    </source>
</evidence>
<organism evidence="1">
    <name type="scientific">Nicotiana tabacum</name>
    <name type="common">Common tobacco</name>
    <dbReference type="NCBI Taxonomy" id="4097"/>
    <lineage>
        <taxon>Eukaryota</taxon>
        <taxon>Viridiplantae</taxon>
        <taxon>Streptophyta</taxon>
        <taxon>Embryophyta</taxon>
        <taxon>Tracheophyta</taxon>
        <taxon>Spermatophyta</taxon>
        <taxon>Magnoliopsida</taxon>
        <taxon>eudicotyledons</taxon>
        <taxon>Gunneridae</taxon>
        <taxon>Pentapetalae</taxon>
        <taxon>asterids</taxon>
        <taxon>lamiids</taxon>
        <taxon>Solanales</taxon>
        <taxon>Solanaceae</taxon>
        <taxon>Nicotianoideae</taxon>
        <taxon>Nicotianeae</taxon>
        <taxon>Nicotiana</taxon>
    </lineage>
</organism>
<dbReference type="KEGG" id="nta:107770356"/>
<accession>A0A1S3XZ75</accession>
<reference evidence="1" key="1">
    <citation type="submission" date="2025-08" db="UniProtKB">
        <authorList>
            <consortium name="RefSeq"/>
        </authorList>
    </citation>
    <scope>IDENTIFICATION</scope>
</reference>
<dbReference type="PaxDb" id="4097-A0A1S3XZ75"/>